<organism evidence="1 2">
    <name type="scientific">Novilysobacter ciconiae</name>
    <dbReference type="NCBI Taxonomy" id="2781022"/>
    <lineage>
        <taxon>Bacteria</taxon>
        <taxon>Pseudomonadati</taxon>
        <taxon>Pseudomonadota</taxon>
        <taxon>Gammaproteobacteria</taxon>
        <taxon>Lysobacterales</taxon>
        <taxon>Lysobacteraceae</taxon>
        <taxon>Novilysobacter</taxon>
    </lineage>
</organism>
<gene>
    <name evidence="1" type="ORF">INQ41_00330</name>
</gene>
<protein>
    <submittedName>
        <fullName evidence="1">Tetratricopeptide repeat protein</fullName>
    </submittedName>
</protein>
<dbReference type="AlphaFoldDB" id="A0A7S6UI36"/>
<accession>A0A7S6UI36</accession>
<keyword evidence="2" id="KW-1185">Reference proteome</keyword>
<dbReference type="KEGG" id="lcic:INQ41_00330"/>
<evidence type="ECO:0000313" key="1">
    <source>
        <dbReference type="EMBL" id="QOW20677.1"/>
    </source>
</evidence>
<sequence>MAGCLLVTGAAAAQSRLVPASEFYFAEEARTTRPVVAIQGEGDALTEALLKAVARKPRAQAETAQLAHVAMTGGRPELGIELYDRALRNLGTTDILYRPVLWNYGWDLLRNGDAEAALARWETLMRARNVTADWMPPTFALALWQLDRKDEAVEWYAAAVRTHPDRWTYPDRFDELLPDWLPAEREALAKVQQAWQADPPQWR</sequence>
<evidence type="ECO:0000313" key="2">
    <source>
        <dbReference type="Proteomes" id="UP000594059"/>
    </source>
</evidence>
<dbReference type="Proteomes" id="UP000594059">
    <property type="component" value="Chromosome"/>
</dbReference>
<name>A0A7S6UI36_9GAMM</name>
<dbReference type="SUPFAM" id="SSF48452">
    <property type="entry name" value="TPR-like"/>
    <property type="match status" value="1"/>
</dbReference>
<dbReference type="InterPro" id="IPR011990">
    <property type="entry name" value="TPR-like_helical_dom_sf"/>
</dbReference>
<dbReference type="EMBL" id="CP063656">
    <property type="protein sequence ID" value="QOW20677.1"/>
    <property type="molecule type" value="Genomic_DNA"/>
</dbReference>
<proteinExistence type="predicted"/>
<dbReference type="Gene3D" id="1.25.40.10">
    <property type="entry name" value="Tetratricopeptide repeat domain"/>
    <property type="match status" value="1"/>
</dbReference>
<reference evidence="1 2" key="1">
    <citation type="submission" date="2020-10" db="EMBL/GenBank/DDBJ databases">
        <title>complete genome sequencing of Lysobacter sp. H21R20.</title>
        <authorList>
            <person name="Bae J.-W."/>
            <person name="Lee S.-Y."/>
        </authorList>
    </citation>
    <scope>NUCLEOTIDE SEQUENCE [LARGE SCALE GENOMIC DNA]</scope>
    <source>
        <strain evidence="1 2">H21R20</strain>
    </source>
</reference>